<dbReference type="PANTHER" id="PTHR30560:SF3">
    <property type="entry name" value="TRIGGER FACTOR-LIKE PROTEIN TIG, CHLOROPLASTIC"/>
    <property type="match status" value="1"/>
</dbReference>
<dbReference type="EC" id="5.2.1.8" evidence="3 11"/>
<evidence type="ECO:0000256" key="4">
    <source>
        <dbReference type="ARBA" id="ARBA00016902"/>
    </source>
</evidence>
<comment type="catalytic activity">
    <reaction evidence="1 11 12">
        <text>[protein]-peptidylproline (omega=180) = [protein]-peptidylproline (omega=0)</text>
        <dbReference type="Rhea" id="RHEA:16237"/>
        <dbReference type="Rhea" id="RHEA-COMP:10747"/>
        <dbReference type="Rhea" id="RHEA-COMP:10748"/>
        <dbReference type="ChEBI" id="CHEBI:83833"/>
        <dbReference type="ChEBI" id="CHEBI:83834"/>
        <dbReference type="EC" id="5.2.1.8"/>
    </reaction>
</comment>
<keyword evidence="11" id="KW-0963">Cytoplasm</keyword>
<evidence type="ECO:0000313" key="17">
    <source>
        <dbReference type="Proteomes" id="UP001183388"/>
    </source>
</evidence>
<evidence type="ECO:0000313" key="16">
    <source>
        <dbReference type="EMBL" id="MDT0307594.1"/>
    </source>
</evidence>
<dbReference type="SUPFAM" id="SSF54534">
    <property type="entry name" value="FKBP-like"/>
    <property type="match status" value="1"/>
</dbReference>
<evidence type="ECO:0000256" key="10">
    <source>
        <dbReference type="ARBA" id="ARBA00029986"/>
    </source>
</evidence>
<dbReference type="InterPro" id="IPR008881">
    <property type="entry name" value="Trigger_fac_ribosome-bd_bac"/>
</dbReference>
<dbReference type="InterPro" id="IPR037041">
    <property type="entry name" value="Trigger_fac_C_sf"/>
</dbReference>
<keyword evidence="7 11" id="KW-0143">Chaperone</keyword>
<protein>
    <recommendedName>
        <fullName evidence="4 11">Trigger factor</fullName>
        <shortName evidence="11">TF</shortName>
        <ecNumber evidence="3 11">5.2.1.8</ecNumber>
    </recommendedName>
    <alternativeName>
        <fullName evidence="10 11">PPIase</fullName>
    </alternativeName>
</protein>
<name>A0ABU2L7Q4_9ACTN</name>
<organism evidence="16 17">
    <name type="scientific">Streptomyces boetiae</name>
    <dbReference type="NCBI Taxonomy" id="3075541"/>
    <lineage>
        <taxon>Bacteria</taxon>
        <taxon>Bacillati</taxon>
        <taxon>Actinomycetota</taxon>
        <taxon>Actinomycetes</taxon>
        <taxon>Kitasatosporales</taxon>
        <taxon>Streptomycetaceae</taxon>
        <taxon>Streptomyces</taxon>
    </lineage>
</organism>
<evidence type="ECO:0000256" key="13">
    <source>
        <dbReference type="RuleBase" id="RU003914"/>
    </source>
</evidence>
<keyword evidence="6 11" id="KW-0697">Rotamase</keyword>
<dbReference type="NCBIfam" id="TIGR00115">
    <property type="entry name" value="tig"/>
    <property type="match status" value="1"/>
</dbReference>
<evidence type="ECO:0000256" key="2">
    <source>
        <dbReference type="ARBA" id="ARBA00005464"/>
    </source>
</evidence>
<dbReference type="HAMAP" id="MF_00303">
    <property type="entry name" value="Trigger_factor_Tig"/>
    <property type="match status" value="1"/>
</dbReference>
<comment type="function">
    <text evidence="11">Involved in protein export. Acts as a chaperone by maintaining the newly synthesized protein in an open conformation. Functions as a peptidyl-prolyl cis-trans isomerase.</text>
</comment>
<dbReference type="SUPFAM" id="SSF109998">
    <property type="entry name" value="Triger factor/SurA peptide-binding domain-like"/>
    <property type="match status" value="1"/>
</dbReference>
<dbReference type="Gene3D" id="1.10.3120.10">
    <property type="entry name" value="Trigger factor, C-terminal domain"/>
    <property type="match status" value="1"/>
</dbReference>
<dbReference type="EMBL" id="JAVREN010000013">
    <property type="protein sequence ID" value="MDT0307594.1"/>
    <property type="molecule type" value="Genomic_DNA"/>
</dbReference>
<evidence type="ECO:0000256" key="12">
    <source>
        <dbReference type="PROSITE-ProRule" id="PRU00277"/>
    </source>
</evidence>
<evidence type="ECO:0000256" key="3">
    <source>
        <dbReference type="ARBA" id="ARBA00013194"/>
    </source>
</evidence>
<dbReference type="PIRSF" id="PIRSF003095">
    <property type="entry name" value="Trigger_factor"/>
    <property type="match status" value="1"/>
</dbReference>
<dbReference type="InterPro" id="IPR046357">
    <property type="entry name" value="PPIase_dom_sf"/>
</dbReference>
<dbReference type="PANTHER" id="PTHR30560">
    <property type="entry name" value="TRIGGER FACTOR CHAPERONE AND PEPTIDYL-PROLYL CIS/TRANS ISOMERASE"/>
    <property type="match status" value="1"/>
</dbReference>
<keyword evidence="8 11" id="KW-0413">Isomerase</keyword>
<dbReference type="Proteomes" id="UP001183388">
    <property type="component" value="Unassembled WGS sequence"/>
</dbReference>
<evidence type="ECO:0000259" key="15">
    <source>
        <dbReference type="PROSITE" id="PS50059"/>
    </source>
</evidence>
<dbReference type="PROSITE" id="PS50059">
    <property type="entry name" value="FKBP_PPIASE"/>
    <property type="match status" value="1"/>
</dbReference>
<comment type="domain">
    <text evidence="11">Consists of 3 domains; the N-terminus binds the ribosome, the middle domain has PPIase activity, while the C-terminus has intrinsic chaperone activity on its own.</text>
</comment>
<evidence type="ECO:0000256" key="14">
    <source>
        <dbReference type="SAM" id="MobiDB-lite"/>
    </source>
</evidence>
<dbReference type="InterPro" id="IPR027304">
    <property type="entry name" value="Trigger_fact/SurA_dom_sf"/>
</dbReference>
<reference evidence="17" key="1">
    <citation type="submission" date="2023-07" db="EMBL/GenBank/DDBJ databases">
        <title>30 novel species of actinomycetes from the DSMZ collection.</title>
        <authorList>
            <person name="Nouioui I."/>
        </authorList>
    </citation>
    <scope>NUCLEOTIDE SEQUENCE [LARGE SCALE GENOMIC DNA]</scope>
    <source>
        <strain evidence="17">DSM 44917</strain>
    </source>
</reference>
<dbReference type="InterPro" id="IPR008880">
    <property type="entry name" value="Trigger_fac_C"/>
</dbReference>
<evidence type="ECO:0000256" key="1">
    <source>
        <dbReference type="ARBA" id="ARBA00000971"/>
    </source>
</evidence>
<dbReference type="Gene3D" id="3.10.50.40">
    <property type="match status" value="1"/>
</dbReference>
<evidence type="ECO:0000256" key="7">
    <source>
        <dbReference type="ARBA" id="ARBA00023186"/>
    </source>
</evidence>
<dbReference type="Pfam" id="PF05697">
    <property type="entry name" value="Trigger_N"/>
    <property type="match status" value="1"/>
</dbReference>
<comment type="caution">
    <text evidence="16">The sequence shown here is derived from an EMBL/GenBank/DDBJ whole genome shotgun (WGS) entry which is preliminary data.</text>
</comment>
<dbReference type="InterPro" id="IPR005215">
    <property type="entry name" value="Trig_fac"/>
</dbReference>
<evidence type="ECO:0000256" key="8">
    <source>
        <dbReference type="ARBA" id="ARBA00023235"/>
    </source>
</evidence>
<feature type="region of interest" description="Disordered" evidence="14">
    <location>
        <begin position="432"/>
        <end position="474"/>
    </location>
</feature>
<dbReference type="InterPro" id="IPR036611">
    <property type="entry name" value="Trigger_fac_ribosome-bd_sf"/>
</dbReference>
<keyword evidence="9 11" id="KW-0131">Cell cycle</keyword>
<dbReference type="Pfam" id="PF00254">
    <property type="entry name" value="FKBP_C"/>
    <property type="match status" value="1"/>
</dbReference>
<keyword evidence="17" id="KW-1185">Reference proteome</keyword>
<dbReference type="GO" id="GO:0003755">
    <property type="term" value="F:peptidyl-prolyl cis-trans isomerase activity"/>
    <property type="evidence" value="ECO:0007669"/>
    <property type="project" value="UniProtKB-EC"/>
</dbReference>
<gene>
    <name evidence="11 16" type="primary">tig</name>
    <name evidence="16" type="ORF">RM780_11550</name>
</gene>
<evidence type="ECO:0000256" key="6">
    <source>
        <dbReference type="ARBA" id="ARBA00023110"/>
    </source>
</evidence>
<dbReference type="Pfam" id="PF05698">
    <property type="entry name" value="Trigger_C"/>
    <property type="match status" value="1"/>
</dbReference>
<dbReference type="Gene3D" id="3.30.70.1050">
    <property type="entry name" value="Trigger factor ribosome-binding domain"/>
    <property type="match status" value="1"/>
</dbReference>
<dbReference type="InterPro" id="IPR001179">
    <property type="entry name" value="PPIase_FKBP_dom"/>
</dbReference>
<evidence type="ECO:0000256" key="11">
    <source>
        <dbReference type="HAMAP-Rule" id="MF_00303"/>
    </source>
</evidence>
<accession>A0ABU2L7Q4</accession>
<evidence type="ECO:0000256" key="9">
    <source>
        <dbReference type="ARBA" id="ARBA00023306"/>
    </source>
</evidence>
<dbReference type="SUPFAM" id="SSF102735">
    <property type="entry name" value="Trigger factor ribosome-binding domain"/>
    <property type="match status" value="1"/>
</dbReference>
<proteinExistence type="inferred from homology"/>
<evidence type="ECO:0000256" key="5">
    <source>
        <dbReference type="ARBA" id="ARBA00022618"/>
    </source>
</evidence>
<sequence>MKSAVETLNPTRVRLTVEVPFEELKPSLDAAYRKINQQVSVPGFRKGKIPARIIDQRFGRGAVLEEAVNDALPKFYSEAVSEGEINPLGQPDVDITELRDNELLAFTAEVDIRPEIEIPDYSGIAVTVEAAEVSDEDVDETVGRLRERFASTSVVERPAAEGDEVKIDLEARVDGEVLEDGVASGVSYTIGSGQMLDGLDEAVTGLEAGGTATFTTELKGGSAAGREAEVTVTVESVSARELPELDDEFAQLASEFDTLEELREDSRRRLTDQKKYQQATEAQEKVLDALLALVEVPIPQKLLADEIQTRKHNLEHHQLSQLGMDLETYLRLQEKSAEDFDAELKEQAEKGIRTQFVLDEIAKRENLNVSQQELTEHLMRRAQSAGMSPDQFAKAVVEGGQVPMLVGEVTRGKALATVVEASAVTDTTGAVVDLDEDDEDEAEAAEAAVEAEAEAGETGEDAVPAAEKDENAAG</sequence>
<feature type="compositionally biased region" description="Acidic residues" evidence="14">
    <location>
        <begin position="433"/>
        <end position="460"/>
    </location>
</feature>
<feature type="domain" description="PPIase FKBP-type" evidence="15">
    <location>
        <begin position="162"/>
        <end position="209"/>
    </location>
</feature>
<comment type="similarity">
    <text evidence="2 11 13">Belongs to the FKBP-type PPIase family. Tig subfamily.</text>
</comment>
<keyword evidence="5 11" id="KW-0132">Cell division</keyword>
<comment type="subcellular location">
    <subcellularLocation>
        <location evidence="11">Cytoplasm</location>
    </subcellularLocation>
    <text evidence="11">About half TF is bound to the ribosome near the polypeptide exit tunnel while the other half is free in the cytoplasm.</text>
</comment>
<dbReference type="RefSeq" id="WP_311630547.1">
    <property type="nucleotide sequence ID" value="NZ_JAVREN010000013.1"/>
</dbReference>